<accession>A0AAP5BMC2</accession>
<evidence type="ECO:0000313" key="3">
    <source>
        <dbReference type="Proteomes" id="UP001209412"/>
    </source>
</evidence>
<dbReference type="RefSeq" id="WP_266261219.1">
    <property type="nucleotide sequence ID" value="NZ_JAMXWF010000043.1"/>
</dbReference>
<comment type="caution">
    <text evidence="2">The sequence shown here is derived from an EMBL/GenBank/DDBJ whole genome shotgun (WGS) entry which is preliminary data.</text>
</comment>
<proteinExistence type="predicted"/>
<protein>
    <submittedName>
        <fullName evidence="2">Uncharacterized protein</fullName>
    </submittedName>
</protein>
<dbReference type="EMBL" id="JAMXWF010000043">
    <property type="protein sequence ID" value="MDQ6412429.1"/>
    <property type="molecule type" value="Genomic_DNA"/>
</dbReference>
<keyword evidence="3" id="KW-1185">Reference proteome</keyword>
<gene>
    <name evidence="2" type="ORF">NIE36_35470</name>
    <name evidence="1" type="ORF">OSB80_35555</name>
</gene>
<evidence type="ECO:0000313" key="2">
    <source>
        <dbReference type="EMBL" id="MDQ6412429.1"/>
    </source>
</evidence>
<dbReference type="Proteomes" id="UP001242288">
    <property type="component" value="Unassembled WGS sequence"/>
</dbReference>
<dbReference type="AlphaFoldDB" id="A0AAP5BMC2"/>
<organism evidence="2 4">
    <name type="scientific">Paraburkholderia madseniana</name>
    <dbReference type="NCBI Taxonomy" id="2599607"/>
    <lineage>
        <taxon>Bacteria</taxon>
        <taxon>Pseudomonadati</taxon>
        <taxon>Pseudomonadota</taxon>
        <taxon>Betaproteobacteria</taxon>
        <taxon>Burkholderiales</taxon>
        <taxon>Burkholderiaceae</taxon>
        <taxon>Paraburkholderia</taxon>
    </lineage>
</organism>
<sequence length="205" mass="23037">MATPHLKAPNAGKPESFLFVDRYRDYPSQTQWVVERVSINPTMFKRLLPSLLLATIGFATAFSAETTTVTPRFSDFPAGAYGGKLYIPSYYAKSDDMWRDDMGKAVAPPKVNFAGKYYIGLHSCGTECRYYTMSDLSTGNDSKALDMFSSDGEKPQKTSDGRTYVTELLSRPDSKMVVAEYHIDQSANKPEECRERIFLLSDDEK</sequence>
<dbReference type="Proteomes" id="UP001209412">
    <property type="component" value="Unassembled WGS sequence"/>
</dbReference>
<dbReference type="EMBL" id="JAPKHW010000043">
    <property type="protein sequence ID" value="MCX4150614.1"/>
    <property type="molecule type" value="Genomic_DNA"/>
</dbReference>
<reference evidence="2" key="1">
    <citation type="submission" date="2022-06" db="EMBL/GenBank/DDBJ databases">
        <title>PHB producers.</title>
        <authorList>
            <person name="Besaury L."/>
        </authorList>
    </citation>
    <scope>NUCLEOTIDE SEQUENCE</scope>
    <source>
        <strain evidence="2 3">SEWS6</strain>
    </source>
</reference>
<name>A0AAP5BMC2_9BURK</name>
<evidence type="ECO:0000313" key="4">
    <source>
        <dbReference type="Proteomes" id="UP001242288"/>
    </source>
</evidence>
<evidence type="ECO:0000313" key="1">
    <source>
        <dbReference type="EMBL" id="MCX4150614.1"/>
    </source>
</evidence>